<comment type="pathway">
    <text evidence="1">Nucleotide-sugar biosynthesis; UDP-alpha-D-glucuronate biosynthesis; UDP-alpha-D-glucuronate from UDP-alpha-D-glucose: step 1/1.</text>
</comment>
<dbReference type="Pfam" id="PF00984">
    <property type="entry name" value="UDPG_MGDP_dh"/>
    <property type="match status" value="1"/>
</dbReference>
<evidence type="ECO:0000313" key="14">
    <source>
        <dbReference type="EMBL" id="UWZ86957.1"/>
    </source>
</evidence>
<dbReference type="InterPro" id="IPR017476">
    <property type="entry name" value="UDP-Glc/GDP-Man"/>
</dbReference>
<feature type="binding site" evidence="11">
    <location>
        <position position="364"/>
    </location>
    <ligand>
        <name>NAD(+)</name>
        <dbReference type="ChEBI" id="CHEBI:57540"/>
    </ligand>
</feature>
<evidence type="ECO:0000256" key="2">
    <source>
        <dbReference type="ARBA" id="ARBA00006601"/>
    </source>
</evidence>
<evidence type="ECO:0000259" key="13">
    <source>
        <dbReference type="SMART" id="SM00984"/>
    </source>
</evidence>
<keyword evidence="12" id="KW-0472">Membrane</keyword>
<accession>A0A9J7BZ24</accession>
<evidence type="ECO:0000256" key="10">
    <source>
        <dbReference type="PIRSR" id="PIRSR500134-2"/>
    </source>
</evidence>
<keyword evidence="15" id="KW-1185">Reference proteome</keyword>
<dbReference type="Gene3D" id="1.20.5.100">
    <property type="entry name" value="Cytochrome c1, transmembrane anchor, C-terminal"/>
    <property type="match status" value="1"/>
</dbReference>
<dbReference type="KEGG" id="orp:MOP44_13635"/>
<feature type="binding site" evidence="11">
    <location>
        <position position="53"/>
    </location>
    <ligand>
        <name>NAD(+)</name>
        <dbReference type="ChEBI" id="CHEBI:57540"/>
    </ligand>
</feature>
<dbReference type="PIRSF" id="PIRSF000124">
    <property type="entry name" value="UDPglc_GDPman_dh"/>
    <property type="match status" value="1"/>
</dbReference>
<feature type="active site" description="Nucleophile" evidence="9">
    <location>
        <position position="297"/>
    </location>
</feature>
<dbReference type="GO" id="GO:0051287">
    <property type="term" value="F:NAD binding"/>
    <property type="evidence" value="ECO:0007669"/>
    <property type="project" value="InterPro"/>
</dbReference>
<sequence>MPNRNLELCMMDRSGGQGTRIAVVGCGYVGLVAAVCFAEIGHSVICVDNDAAKIRALQAGQIPIHEEHLAELLALQSSASLRFTTSIAEAVRASDAVFIAVGTPPLDNGHADLSFIEEVAAEISGAIDSYKVIVEKSTVPVYTSDWISKILRRNGVDPSAADVVSNPEFLREGTAVRDFLCPDRIIVGTCSDQAFRVMTSIYGPLLDGSYYRRRASADFLSHNPTAPPLVRTSPASAELIKHASNAFLALKISYVNTIASMCEIAGADVDEVAHGMGLDRRIGQQFLSAGLGYGGSCFPKDLKAFRSLGHEMGVDVALLREVERINERQIDGFMGKIRSIMWNLRNKKLAVLGLAFKGGTDDVRESPAIKLVRQLLAEGCEIVAFDPAAMTTARRVLPEEGISYVDNALDAMNDADALLVLTDWPEFREIDPQAMKVQLAQPIVFDARNLLDRELMMQRGFTYVSIGRPAVEECEEPVALRRRA</sequence>
<dbReference type="Pfam" id="PF03721">
    <property type="entry name" value="UDPG_MGDP_dh_N"/>
    <property type="match status" value="1"/>
</dbReference>
<dbReference type="InterPro" id="IPR014027">
    <property type="entry name" value="UDP-Glc/GDP-Man_DH_C"/>
</dbReference>
<dbReference type="Proteomes" id="UP001059380">
    <property type="component" value="Chromosome"/>
</dbReference>
<proteinExistence type="inferred from homology"/>
<evidence type="ECO:0000256" key="1">
    <source>
        <dbReference type="ARBA" id="ARBA00004701"/>
    </source>
</evidence>
<feature type="binding site" evidence="11">
    <location>
        <position position="138"/>
    </location>
    <ligand>
        <name>NAD(+)</name>
        <dbReference type="ChEBI" id="CHEBI:57540"/>
    </ligand>
</feature>
<dbReference type="NCBIfam" id="TIGR03026">
    <property type="entry name" value="NDP-sugDHase"/>
    <property type="match status" value="1"/>
</dbReference>
<evidence type="ECO:0000256" key="6">
    <source>
        <dbReference type="ARBA" id="ARBA00023027"/>
    </source>
</evidence>
<feature type="binding site" evidence="11">
    <location>
        <position position="172"/>
    </location>
    <ligand>
        <name>NAD(+)</name>
        <dbReference type="ChEBI" id="CHEBI:57540"/>
    </ligand>
</feature>
<dbReference type="PIRSF" id="PIRSF500134">
    <property type="entry name" value="UDPglc_DH_bac"/>
    <property type="match status" value="1"/>
</dbReference>
<dbReference type="SUPFAM" id="SSF48179">
    <property type="entry name" value="6-phosphogluconate dehydrogenase C-terminal domain-like"/>
    <property type="match status" value="1"/>
</dbReference>
<dbReference type="RefSeq" id="WP_260796596.1">
    <property type="nucleotide sequence ID" value="NZ_CP093313.1"/>
</dbReference>
<feature type="domain" description="UDP-glucose/GDP-mannose dehydrogenase C-terminal" evidence="13">
    <location>
        <begin position="350"/>
        <end position="453"/>
    </location>
</feature>
<feature type="binding site" evidence="11">
    <location>
        <position position="103"/>
    </location>
    <ligand>
        <name>NAD(+)</name>
        <dbReference type="ChEBI" id="CHEBI:57540"/>
    </ligand>
</feature>
<dbReference type="AlphaFoldDB" id="A0A9J7BZ24"/>
<feature type="binding site" evidence="11">
    <location>
        <position position="48"/>
    </location>
    <ligand>
        <name>NAD(+)</name>
        <dbReference type="ChEBI" id="CHEBI:57540"/>
    </ligand>
</feature>
<dbReference type="InterPro" id="IPR014026">
    <property type="entry name" value="UDP-Glc/GDP-Man_DH_dimer"/>
</dbReference>
<dbReference type="GO" id="GO:0000271">
    <property type="term" value="P:polysaccharide biosynthetic process"/>
    <property type="evidence" value="ECO:0007669"/>
    <property type="project" value="InterPro"/>
</dbReference>
<gene>
    <name evidence="14" type="ORF">MOP44_13635</name>
</gene>
<dbReference type="InterPro" id="IPR001732">
    <property type="entry name" value="UDP-Glc/GDP-Man_DH_N"/>
</dbReference>
<feature type="binding site" evidence="10">
    <location>
        <position position="241"/>
    </location>
    <ligand>
        <name>substrate</name>
    </ligand>
</feature>
<feature type="transmembrane region" description="Helical" evidence="12">
    <location>
        <begin position="21"/>
        <end position="45"/>
    </location>
</feature>
<dbReference type="InterPro" id="IPR036220">
    <property type="entry name" value="UDP-Glc/GDP-Man_DH_C_sf"/>
</dbReference>
<dbReference type="Pfam" id="PF03720">
    <property type="entry name" value="UDPG_MGDP_dh_C"/>
    <property type="match status" value="1"/>
</dbReference>
<dbReference type="InterPro" id="IPR008927">
    <property type="entry name" value="6-PGluconate_DH-like_C_sf"/>
</dbReference>
<dbReference type="PANTHER" id="PTHR43750">
    <property type="entry name" value="UDP-GLUCOSE 6-DEHYDROGENASE TUAD"/>
    <property type="match status" value="1"/>
</dbReference>
<keyword evidence="12" id="KW-0812">Transmembrane</keyword>
<evidence type="ECO:0000256" key="8">
    <source>
        <dbReference type="PIRNR" id="PIRNR000124"/>
    </source>
</evidence>
<evidence type="ECO:0000256" key="12">
    <source>
        <dbReference type="SAM" id="Phobius"/>
    </source>
</evidence>
<feature type="binding site" evidence="10">
    <location>
        <begin position="169"/>
        <end position="172"/>
    </location>
    <ligand>
        <name>substrate</name>
    </ligand>
</feature>
<evidence type="ECO:0000256" key="3">
    <source>
        <dbReference type="ARBA" id="ARBA00012954"/>
    </source>
</evidence>
<keyword evidence="12" id="KW-1133">Transmembrane helix</keyword>
<name>A0A9J7BZ24_9BACT</name>
<evidence type="ECO:0000256" key="11">
    <source>
        <dbReference type="PIRSR" id="PIRSR500134-3"/>
    </source>
</evidence>
<keyword evidence="6 8" id="KW-0520">NAD</keyword>
<reference evidence="14" key="1">
    <citation type="submission" date="2021-04" db="EMBL/GenBank/DDBJ databases">
        <title>Phylogenetic analysis of Acidobacteriaceae.</title>
        <authorList>
            <person name="Qiu L."/>
            <person name="Zhang Q."/>
        </authorList>
    </citation>
    <scope>NUCLEOTIDE SEQUENCE</scope>
    <source>
        <strain evidence="14">DSM 25168</strain>
    </source>
</reference>
<comment type="catalytic activity">
    <reaction evidence="7 8">
        <text>UDP-alpha-D-glucose + 2 NAD(+) + H2O = UDP-alpha-D-glucuronate + 2 NADH + 3 H(+)</text>
        <dbReference type="Rhea" id="RHEA:23596"/>
        <dbReference type="ChEBI" id="CHEBI:15377"/>
        <dbReference type="ChEBI" id="CHEBI:15378"/>
        <dbReference type="ChEBI" id="CHEBI:57540"/>
        <dbReference type="ChEBI" id="CHEBI:57945"/>
        <dbReference type="ChEBI" id="CHEBI:58052"/>
        <dbReference type="ChEBI" id="CHEBI:58885"/>
        <dbReference type="EC" id="1.1.1.22"/>
    </reaction>
</comment>
<dbReference type="InterPro" id="IPR028357">
    <property type="entry name" value="UDPglc_DH_bac"/>
</dbReference>
<organism evidence="14 15">
    <name type="scientific">Occallatibacter riparius</name>
    <dbReference type="NCBI Taxonomy" id="1002689"/>
    <lineage>
        <taxon>Bacteria</taxon>
        <taxon>Pseudomonadati</taxon>
        <taxon>Acidobacteriota</taxon>
        <taxon>Terriglobia</taxon>
        <taxon>Terriglobales</taxon>
        <taxon>Acidobacteriaceae</taxon>
        <taxon>Occallatibacter</taxon>
    </lineage>
</organism>
<feature type="binding site" evidence="10">
    <location>
        <position position="294"/>
    </location>
    <ligand>
        <name>substrate</name>
    </ligand>
</feature>
<dbReference type="SUPFAM" id="SSF52413">
    <property type="entry name" value="UDP-glucose/GDP-mannose dehydrogenase C-terminal domain"/>
    <property type="match status" value="1"/>
</dbReference>
<dbReference type="PANTHER" id="PTHR43750:SF3">
    <property type="entry name" value="UDP-GLUCOSE 6-DEHYDROGENASE TUAD"/>
    <property type="match status" value="1"/>
</dbReference>
<feature type="binding site" evidence="10">
    <location>
        <position position="357"/>
    </location>
    <ligand>
        <name>substrate</name>
    </ligand>
</feature>
<dbReference type="SMART" id="SM00984">
    <property type="entry name" value="UDPG_MGDP_dh_C"/>
    <property type="match status" value="1"/>
</dbReference>
<dbReference type="SUPFAM" id="SSF51735">
    <property type="entry name" value="NAD(P)-binding Rossmann-fold domains"/>
    <property type="match status" value="1"/>
</dbReference>
<evidence type="ECO:0000256" key="5">
    <source>
        <dbReference type="ARBA" id="ARBA00023002"/>
    </source>
</evidence>
<evidence type="ECO:0000256" key="4">
    <source>
        <dbReference type="ARBA" id="ARBA00015132"/>
    </source>
</evidence>
<feature type="binding site" evidence="10">
    <location>
        <begin position="286"/>
        <end position="290"/>
    </location>
    <ligand>
        <name>substrate</name>
    </ligand>
</feature>
<protein>
    <recommendedName>
        <fullName evidence="4 8">UDP-glucose 6-dehydrogenase</fullName>
        <ecNumber evidence="3 8">1.1.1.22</ecNumber>
    </recommendedName>
</protein>
<dbReference type="EMBL" id="CP093313">
    <property type="protein sequence ID" value="UWZ86957.1"/>
    <property type="molecule type" value="Genomic_DNA"/>
</dbReference>
<dbReference type="GO" id="GO:0003979">
    <property type="term" value="F:UDP-glucose 6-dehydrogenase activity"/>
    <property type="evidence" value="ECO:0007669"/>
    <property type="project" value="UniProtKB-EC"/>
</dbReference>
<feature type="binding site" evidence="11">
    <location>
        <position position="300"/>
    </location>
    <ligand>
        <name>NAD(+)</name>
        <dbReference type="ChEBI" id="CHEBI:57540"/>
    </ligand>
</feature>
<evidence type="ECO:0000313" key="15">
    <source>
        <dbReference type="Proteomes" id="UP001059380"/>
    </source>
</evidence>
<dbReference type="InterPro" id="IPR036291">
    <property type="entry name" value="NAD(P)-bd_dom_sf"/>
</dbReference>
<dbReference type="EC" id="1.1.1.22" evidence="3 8"/>
<dbReference type="Gene3D" id="3.40.50.720">
    <property type="entry name" value="NAD(P)-binding Rossmann-like Domain"/>
    <property type="match status" value="2"/>
</dbReference>
<evidence type="ECO:0000256" key="9">
    <source>
        <dbReference type="PIRSR" id="PIRSR500134-1"/>
    </source>
</evidence>
<evidence type="ECO:0000256" key="7">
    <source>
        <dbReference type="ARBA" id="ARBA00047473"/>
    </source>
</evidence>
<comment type="similarity">
    <text evidence="2 8">Belongs to the UDP-glucose/GDP-mannose dehydrogenase family.</text>
</comment>
<keyword evidence="5 8" id="KW-0560">Oxidoreductase</keyword>